<dbReference type="AlphaFoldDB" id="A0A415G6X3"/>
<evidence type="ECO:0000313" key="2">
    <source>
        <dbReference type="Proteomes" id="UP000283497"/>
    </source>
</evidence>
<dbReference type="Proteomes" id="UP000283497">
    <property type="component" value="Unassembled WGS sequence"/>
</dbReference>
<organism evidence="1 2">
    <name type="scientific">Anaerobutyricum hallii</name>
    <dbReference type="NCBI Taxonomy" id="39488"/>
    <lineage>
        <taxon>Bacteria</taxon>
        <taxon>Bacillati</taxon>
        <taxon>Bacillota</taxon>
        <taxon>Clostridia</taxon>
        <taxon>Lachnospirales</taxon>
        <taxon>Lachnospiraceae</taxon>
        <taxon>Anaerobutyricum</taxon>
    </lineage>
</organism>
<accession>A0A415G6X3</accession>
<reference evidence="1 2" key="1">
    <citation type="submission" date="2018-08" db="EMBL/GenBank/DDBJ databases">
        <title>A genome reference for cultivated species of the human gut microbiota.</title>
        <authorList>
            <person name="Zou Y."/>
            <person name="Xue W."/>
            <person name="Luo G."/>
        </authorList>
    </citation>
    <scope>NUCLEOTIDE SEQUENCE [LARGE SCALE GENOMIC DNA]</scope>
    <source>
        <strain evidence="1 2">AF45-14BH</strain>
    </source>
</reference>
<dbReference type="EMBL" id="QRNJ01000031">
    <property type="protein sequence ID" value="RHK38779.1"/>
    <property type="molecule type" value="Genomic_DNA"/>
</dbReference>
<comment type="caution">
    <text evidence="1">The sequence shown here is derived from an EMBL/GenBank/DDBJ whole genome shotgun (WGS) entry which is preliminary data.</text>
</comment>
<dbReference type="RefSeq" id="WP_118314614.1">
    <property type="nucleotide sequence ID" value="NZ_QRNJ01000031.1"/>
</dbReference>
<gene>
    <name evidence="1" type="ORF">DW068_08850</name>
</gene>
<name>A0A415G6X3_9FIRM</name>
<sequence length="103" mass="12213">MRELLGATNEEEEPIPLDLEDAEYLLRKVIAVRNTGKEVSFDYYSNGNVAVWIWRKDSKEKRYIDKSFDFYLYEKGRVAETSREVYNECIKYLEQLAGEEDDN</sequence>
<evidence type="ECO:0000313" key="1">
    <source>
        <dbReference type="EMBL" id="RHK38779.1"/>
    </source>
</evidence>
<proteinExistence type="predicted"/>
<protein>
    <submittedName>
        <fullName evidence="1">Uncharacterized protein</fullName>
    </submittedName>
</protein>